<organism evidence="2 3">
    <name type="scientific">Sediminispirochaeta smaragdinae (strain DSM 11293 / JCM 15392 / SEBR 4228)</name>
    <name type="common">Spirochaeta smaragdinae</name>
    <dbReference type="NCBI Taxonomy" id="573413"/>
    <lineage>
        <taxon>Bacteria</taxon>
        <taxon>Pseudomonadati</taxon>
        <taxon>Spirochaetota</taxon>
        <taxon>Spirochaetia</taxon>
        <taxon>Spirochaetales</taxon>
        <taxon>Spirochaetaceae</taxon>
        <taxon>Sediminispirochaeta</taxon>
    </lineage>
</organism>
<dbReference type="CDD" id="cd13605">
    <property type="entry name" value="PBP2_TRAP_DctP_like_2"/>
    <property type="match status" value="1"/>
</dbReference>
<dbReference type="InterPro" id="IPR038404">
    <property type="entry name" value="TRAP_DctP_sf"/>
</dbReference>
<dbReference type="Pfam" id="PF03480">
    <property type="entry name" value="DctP"/>
    <property type="match status" value="1"/>
</dbReference>
<accession>E1R4N9</accession>
<reference evidence="2 3" key="1">
    <citation type="journal article" date="2010" name="Stand. Genomic Sci.">
        <title>Complete genome sequence of Spirochaeta smaragdinae type strain (SEBR 4228).</title>
        <authorList>
            <person name="Mavromatis K."/>
            <person name="Yasawong M."/>
            <person name="Chertkov O."/>
            <person name="Lapidus A."/>
            <person name="Lucas S."/>
            <person name="Nolan M."/>
            <person name="Del Rio T.G."/>
            <person name="Tice H."/>
            <person name="Cheng J.F."/>
            <person name="Pitluck S."/>
            <person name="Liolios K."/>
            <person name="Ivanova N."/>
            <person name="Tapia R."/>
            <person name="Han C."/>
            <person name="Bruce D."/>
            <person name="Goodwin L."/>
            <person name="Pati A."/>
            <person name="Chen A."/>
            <person name="Palaniappan K."/>
            <person name="Land M."/>
            <person name="Hauser L."/>
            <person name="Chang Y.J."/>
            <person name="Jeffries C.D."/>
            <person name="Detter J.C."/>
            <person name="Rohde M."/>
            <person name="Brambilla E."/>
            <person name="Spring S."/>
            <person name="Goker M."/>
            <person name="Sikorski J."/>
            <person name="Woyke T."/>
            <person name="Bristow J."/>
            <person name="Eisen J.A."/>
            <person name="Markowitz V."/>
            <person name="Hugenholtz P."/>
            <person name="Klenk H.P."/>
            <person name="Kyrpides N.C."/>
        </authorList>
    </citation>
    <scope>NUCLEOTIDE SEQUENCE [LARGE SCALE GENOMIC DNA]</scope>
    <source>
        <strain evidence="3">DSM 11293 / JCM 15392 / SEBR 4228</strain>
    </source>
</reference>
<protein>
    <submittedName>
        <fullName evidence="2">Extracellular solute-binding protein, family 7</fullName>
    </submittedName>
</protein>
<dbReference type="EMBL" id="CP002116">
    <property type="protein sequence ID" value="ADK82127.1"/>
    <property type="molecule type" value="Genomic_DNA"/>
</dbReference>
<dbReference type="KEGG" id="ssm:Spirs_3026"/>
<name>E1R4N9_SEDSS</name>
<dbReference type="HOGENOM" id="CLU_036176_1_3_12"/>
<evidence type="ECO:0000313" key="3">
    <source>
        <dbReference type="Proteomes" id="UP000002318"/>
    </source>
</evidence>
<evidence type="ECO:0000256" key="1">
    <source>
        <dbReference type="ARBA" id="ARBA00022729"/>
    </source>
</evidence>
<dbReference type="NCBIfam" id="NF037995">
    <property type="entry name" value="TRAP_S1"/>
    <property type="match status" value="1"/>
</dbReference>
<gene>
    <name evidence="2" type="ordered locus">Spirs_3026</name>
</gene>
<dbReference type="AlphaFoldDB" id="E1R4N9"/>
<dbReference type="Proteomes" id="UP000002318">
    <property type="component" value="Chromosome"/>
</dbReference>
<keyword evidence="3" id="KW-1185">Reference proteome</keyword>
<dbReference type="InterPro" id="IPR018389">
    <property type="entry name" value="DctP_fam"/>
</dbReference>
<evidence type="ECO:0000313" key="2">
    <source>
        <dbReference type="EMBL" id="ADK82127.1"/>
    </source>
</evidence>
<proteinExistence type="predicted"/>
<dbReference type="PANTHER" id="PTHR33376:SF5">
    <property type="entry name" value="EXTRACYTOPLASMIC SOLUTE RECEPTOR PROTEIN"/>
    <property type="match status" value="1"/>
</dbReference>
<dbReference type="STRING" id="573413.Spirs_3026"/>
<dbReference type="eggNOG" id="COG1638">
    <property type="taxonomic scope" value="Bacteria"/>
</dbReference>
<keyword evidence="1" id="KW-0732">Signal</keyword>
<dbReference type="GO" id="GO:0055085">
    <property type="term" value="P:transmembrane transport"/>
    <property type="evidence" value="ECO:0007669"/>
    <property type="project" value="InterPro"/>
</dbReference>
<sequence length="332" mass="37907">MKQVPVYINILLFCILCSGSLFAQNRPVLRISVENTETHVQTLYVRRFSELLSERLEGSVEVRFFDSAQLFRDSEVVGAIARGDLEMAVPGTWQLSRYVPEIGYLLLPDFFGAERMGTDRFLESDMGRELLTRIEYNLNVIVPGKWMDLGAAHIFTTRKQIQRFDDFVGCRIRVAGGVANKMRVEVFGATGVIISWPDLPPRIRDGTVDGLLTTFETIRSAALWKDGIRFAFLDYEYFPQYVPIVSTHFWGLLTSNQQRIFRETWDELALQQRGAAAQAQTEAMEVAQKSGIIITVPSDLEIHKAHMVLQDHRSQIIRELGIDPDFIELEDR</sequence>
<dbReference type="Gene3D" id="3.40.190.170">
    <property type="entry name" value="Bacterial extracellular solute-binding protein, family 7"/>
    <property type="match status" value="1"/>
</dbReference>
<dbReference type="PANTHER" id="PTHR33376">
    <property type="match status" value="1"/>
</dbReference>